<reference evidence="2" key="1">
    <citation type="journal article" date="2023" name="G3 (Bethesda)">
        <title>Genome assembly and association tests identify interacting loci associated with vigor, precocity, and sex in interspecific pistachio rootstocks.</title>
        <authorList>
            <person name="Palmer W."/>
            <person name="Jacygrad E."/>
            <person name="Sagayaradj S."/>
            <person name="Cavanaugh K."/>
            <person name="Han R."/>
            <person name="Bertier L."/>
            <person name="Beede B."/>
            <person name="Kafkas S."/>
            <person name="Golino D."/>
            <person name="Preece J."/>
            <person name="Michelmore R."/>
        </authorList>
    </citation>
    <scope>NUCLEOTIDE SEQUENCE [LARGE SCALE GENOMIC DNA]</scope>
</reference>
<comment type="caution">
    <text evidence="1">The sequence shown here is derived from an EMBL/GenBank/DDBJ whole genome shotgun (WGS) entry which is preliminary data.</text>
</comment>
<evidence type="ECO:0000313" key="2">
    <source>
        <dbReference type="Proteomes" id="UP001164250"/>
    </source>
</evidence>
<gene>
    <name evidence="1" type="ORF">Patl1_20943</name>
</gene>
<keyword evidence="2" id="KW-1185">Reference proteome</keyword>
<accession>A0ACC1BNT2</accession>
<protein>
    <submittedName>
        <fullName evidence="1">Uncharacterized protein</fullName>
    </submittedName>
</protein>
<evidence type="ECO:0000313" key="1">
    <source>
        <dbReference type="EMBL" id="KAJ0100472.1"/>
    </source>
</evidence>
<name>A0ACC1BNT2_9ROSI</name>
<organism evidence="1 2">
    <name type="scientific">Pistacia atlantica</name>
    <dbReference type="NCBI Taxonomy" id="434234"/>
    <lineage>
        <taxon>Eukaryota</taxon>
        <taxon>Viridiplantae</taxon>
        <taxon>Streptophyta</taxon>
        <taxon>Embryophyta</taxon>
        <taxon>Tracheophyta</taxon>
        <taxon>Spermatophyta</taxon>
        <taxon>Magnoliopsida</taxon>
        <taxon>eudicotyledons</taxon>
        <taxon>Gunneridae</taxon>
        <taxon>Pentapetalae</taxon>
        <taxon>rosids</taxon>
        <taxon>malvids</taxon>
        <taxon>Sapindales</taxon>
        <taxon>Anacardiaceae</taxon>
        <taxon>Pistacia</taxon>
    </lineage>
</organism>
<dbReference type="EMBL" id="CM047900">
    <property type="protein sequence ID" value="KAJ0100472.1"/>
    <property type="molecule type" value="Genomic_DNA"/>
</dbReference>
<proteinExistence type="predicted"/>
<sequence length="32" mass="3678">MATSARPRQTTAALLDLDLVRSRPKRRRLGRD</sequence>
<dbReference type="Proteomes" id="UP001164250">
    <property type="component" value="Chromosome 4"/>
</dbReference>